<gene>
    <name evidence="1" type="ORF">KSB_47200</name>
</gene>
<protein>
    <submittedName>
        <fullName evidence="1">Uncharacterized protein</fullName>
    </submittedName>
</protein>
<sequence>MNTPQFQEIITSEEDLCELLGFLSELVVRDQLSTLDSHRRNVIAHPPFLLIGTSGADGHYDVSPRGDAPGFVQVLTIFS</sequence>
<organism evidence="1 2">
    <name type="scientific">Ktedonobacter robiniae</name>
    <dbReference type="NCBI Taxonomy" id="2778365"/>
    <lineage>
        <taxon>Bacteria</taxon>
        <taxon>Bacillati</taxon>
        <taxon>Chloroflexota</taxon>
        <taxon>Ktedonobacteria</taxon>
        <taxon>Ktedonobacterales</taxon>
        <taxon>Ktedonobacteraceae</taxon>
        <taxon>Ktedonobacter</taxon>
    </lineage>
</organism>
<evidence type="ECO:0000313" key="2">
    <source>
        <dbReference type="Proteomes" id="UP000654345"/>
    </source>
</evidence>
<dbReference type="RefSeq" id="WP_201372795.1">
    <property type="nucleotide sequence ID" value="NZ_BNJG01000002.1"/>
</dbReference>
<dbReference type="Proteomes" id="UP000654345">
    <property type="component" value="Unassembled WGS sequence"/>
</dbReference>
<keyword evidence="2" id="KW-1185">Reference proteome</keyword>
<accession>A0ABQ3UV91</accession>
<name>A0ABQ3UV91_9CHLR</name>
<comment type="caution">
    <text evidence="1">The sequence shown here is derived from an EMBL/GenBank/DDBJ whole genome shotgun (WGS) entry which is preliminary data.</text>
</comment>
<proteinExistence type="predicted"/>
<reference evidence="1 2" key="1">
    <citation type="journal article" date="2021" name="Int. J. Syst. Evol. Microbiol.">
        <title>Reticulibacter mediterranei gen. nov., sp. nov., within the new family Reticulibacteraceae fam. nov., and Ktedonospora formicarum gen. nov., sp. nov., Ktedonobacter robiniae sp. nov., Dictyobacter formicarum sp. nov. and Dictyobacter arantiisoli sp. nov., belonging to the class Ktedonobacteria.</title>
        <authorList>
            <person name="Yabe S."/>
            <person name="Zheng Y."/>
            <person name="Wang C.M."/>
            <person name="Sakai Y."/>
            <person name="Abe K."/>
            <person name="Yokota A."/>
            <person name="Donadio S."/>
            <person name="Cavaletti L."/>
            <person name="Monciardini P."/>
        </authorList>
    </citation>
    <scope>NUCLEOTIDE SEQUENCE [LARGE SCALE GENOMIC DNA]</scope>
    <source>
        <strain evidence="1 2">SOSP1-30</strain>
    </source>
</reference>
<dbReference type="EMBL" id="BNJG01000002">
    <property type="protein sequence ID" value="GHO56245.1"/>
    <property type="molecule type" value="Genomic_DNA"/>
</dbReference>
<evidence type="ECO:0000313" key="1">
    <source>
        <dbReference type="EMBL" id="GHO56245.1"/>
    </source>
</evidence>